<dbReference type="PANTHER" id="PTHR24216:SF65">
    <property type="entry name" value="PAXILLIN-LIKE PROTEIN 1"/>
    <property type="match status" value="1"/>
</dbReference>
<keyword evidence="3" id="KW-1185">Reference proteome</keyword>
<feature type="compositionally biased region" description="Gly residues" evidence="1">
    <location>
        <begin position="181"/>
        <end position="195"/>
    </location>
</feature>
<sequence>MSQMSRAKRLGCGAWQVTSSPFSWGRTGPFRRPRPAAPPPLPSPPAALPPSQPQPQPQPQSQSYKNNNASRRVSAPLWRKHAALAPSDDGDGDDGASTGGRGGLGSADERTGREKLFKTANGGGGGSEPRRGFSRGDGDGGSVGGGGVAWRRLRDAGGGADGFYNDDEDDDFNGSSHVRGDGGGYDRGGGGGGDGSEAPLGPSLAEELRELERLYGSADRTRSSYRSRQKWLDRRAAEREAVYGARHRDADVRLLALRRYLAAAGKLRRRGRFAPNDAMPRPSTWHKLPPATQRRILDERAAELLADVGLPLAAGRRLYVAAPGLLCDISYGVAARLRALAARLGCSVEAAAAAIAARPLLGELRLDLLEATAAEVSVWLGGSSPPGLVLQKLTEEPSLAAEGSMALISRCEALCGALPLSRPAALKYMVRQPRLMALDPRAIPGRVAAARRLIQLAAGRAAAPAAASPAPPPPPPSLPPPSLLLCTGPQLAECLTLLQRLLALPPPAAAALLASQPALALQPPAALAAAVDFLCANLPPPPPTAAAGFQTGLPPAGRGRRSSATPLEGADPQPDQWRRLRGVSGAAEPSPLGRQPPPVSQQRGPLVRVRQKEGQQQHQQQLPPPHVQLLVRRCPDVLFLEPRRAAAAMEVLAGAMAEATAAEATEAGSLRGGGGGGEEEEEEEGCQVESAWQRARRAAAAMAAGAPRLLLCRLIPPAGGVSGGGGGGGAGGSRQLARSRQTTILALVKAIDEAQRKRRVDAASLALDAPRWPRPLVPLPYEYGAGAVAPAAGGAAAVSVLDGGGGDDGPRGGGGGGGGGGGSAAAAGESALRAAAAAAGVGPIPIDLGLREAELLRVLAPSGLSSHARQGAEGPAASYGRDHAGDGAGGDVYDAFAVRAVRSWLWREVLTAEPGLLLLPPSQLGSTVDALCTWLAVPADALSYYLFPCGVAATGPTTPGSQGPVAAATSPGVTPPPPPRRRRRHHASLLMLRSDSLQRRGYHLWAWLGGAAAAAGADVAAVLRVEPSLLYDRTVMRACALVLFQVLGEAAGGADGADNGGGGGAAAAAAARASTDVGLDVGQGLEGQALPAWVLVRPPTDADSSGGGGGGSGRGSAAAARGLAPGDVAAMPPAAAALLLRFPGDILSDGVLQLLAAAPAAPAAGIAADKATSPARPAVAAAEAAEAAPGARIRSCLSRAVGLLGELLGVGRLAAAALVLTTHGSAARLVEELPPAAVASVERAMAAIRRGDAWRRELRRYLYGSTSSGGGGGWSQGLEAGGESLEAVSASAGELLGLLREWRRVERLEALEAAGMQDAASFATVLQLPEGEWRQLAMSLQL</sequence>
<gene>
    <name evidence="2" type="primary">PLEST002275</name>
    <name evidence="2" type="ORF">PLESTB_000730600</name>
</gene>
<comment type="caution">
    <text evidence="2">The sequence shown here is derived from an EMBL/GenBank/DDBJ whole genome shotgun (WGS) entry which is preliminary data.</text>
</comment>
<accession>A0A9W6F1L5</accession>
<proteinExistence type="predicted"/>
<feature type="compositionally biased region" description="Basic and acidic residues" evidence="1">
    <location>
        <begin position="107"/>
        <end position="117"/>
    </location>
</feature>
<feature type="compositionally biased region" description="Pro residues" evidence="1">
    <location>
        <begin position="35"/>
        <end position="58"/>
    </location>
</feature>
<name>A0A9W6F1L5_9CHLO</name>
<evidence type="ECO:0000256" key="1">
    <source>
        <dbReference type="SAM" id="MobiDB-lite"/>
    </source>
</evidence>
<feature type="compositionally biased region" description="Acidic residues" evidence="1">
    <location>
        <begin position="677"/>
        <end position="686"/>
    </location>
</feature>
<evidence type="ECO:0000313" key="3">
    <source>
        <dbReference type="Proteomes" id="UP001165080"/>
    </source>
</evidence>
<reference evidence="2 3" key="1">
    <citation type="journal article" date="2023" name="Commun. Biol.">
        <title>Reorganization of the ancestral sex-determining regions during the evolution of trioecy in Pleodorina starrii.</title>
        <authorList>
            <person name="Takahashi K."/>
            <person name="Suzuki S."/>
            <person name="Kawai-Toyooka H."/>
            <person name="Yamamoto K."/>
            <person name="Hamaji T."/>
            <person name="Ootsuki R."/>
            <person name="Yamaguchi H."/>
            <person name="Kawachi M."/>
            <person name="Higashiyama T."/>
            <person name="Nozaki H."/>
        </authorList>
    </citation>
    <scope>NUCLEOTIDE SEQUENCE [LARGE SCALE GENOMIC DNA]</scope>
    <source>
        <strain evidence="2 3">NIES-4479</strain>
    </source>
</reference>
<feature type="compositionally biased region" description="Gly residues" evidence="1">
    <location>
        <begin position="802"/>
        <end position="823"/>
    </location>
</feature>
<feature type="region of interest" description="Disordered" evidence="1">
    <location>
        <begin position="802"/>
        <end position="825"/>
    </location>
</feature>
<feature type="compositionally biased region" description="Low complexity" evidence="1">
    <location>
        <begin position="616"/>
        <end position="626"/>
    </location>
</feature>
<dbReference type="PANTHER" id="PTHR24216">
    <property type="entry name" value="PAXILLIN-RELATED"/>
    <property type="match status" value="1"/>
</dbReference>
<feature type="region of interest" description="Disordered" evidence="1">
    <location>
        <begin position="667"/>
        <end position="686"/>
    </location>
</feature>
<feature type="compositionally biased region" description="Gly residues" evidence="1">
    <location>
        <begin position="1105"/>
        <end position="1114"/>
    </location>
</feature>
<feature type="region of interest" description="Disordered" evidence="1">
    <location>
        <begin position="464"/>
        <end position="483"/>
    </location>
</feature>
<feature type="compositionally biased region" description="Pro residues" evidence="1">
    <location>
        <begin position="469"/>
        <end position="482"/>
    </location>
</feature>
<dbReference type="Proteomes" id="UP001165080">
    <property type="component" value="Unassembled WGS sequence"/>
</dbReference>
<feature type="compositionally biased region" description="Basic and acidic residues" evidence="1">
    <location>
        <begin position="128"/>
        <end position="138"/>
    </location>
</feature>
<organism evidence="2 3">
    <name type="scientific">Pleodorina starrii</name>
    <dbReference type="NCBI Taxonomy" id="330485"/>
    <lineage>
        <taxon>Eukaryota</taxon>
        <taxon>Viridiplantae</taxon>
        <taxon>Chlorophyta</taxon>
        <taxon>core chlorophytes</taxon>
        <taxon>Chlorophyceae</taxon>
        <taxon>CS clade</taxon>
        <taxon>Chlamydomonadales</taxon>
        <taxon>Volvocaceae</taxon>
        <taxon>Pleodorina</taxon>
    </lineage>
</organism>
<dbReference type="EMBL" id="BRXU01000007">
    <property type="protein sequence ID" value="GLC53308.1"/>
    <property type="molecule type" value="Genomic_DNA"/>
</dbReference>
<evidence type="ECO:0000313" key="2">
    <source>
        <dbReference type="EMBL" id="GLC53308.1"/>
    </source>
</evidence>
<feature type="region of interest" description="Disordered" evidence="1">
    <location>
        <begin position="545"/>
        <end position="626"/>
    </location>
</feature>
<feature type="region of interest" description="Disordered" evidence="1">
    <location>
        <begin position="1"/>
        <end position="145"/>
    </location>
</feature>
<feature type="region of interest" description="Disordered" evidence="1">
    <location>
        <begin position="161"/>
        <end position="201"/>
    </location>
</feature>
<protein>
    <submittedName>
        <fullName evidence="2">Uncharacterized protein</fullName>
    </submittedName>
</protein>
<feature type="region of interest" description="Disordered" evidence="1">
    <location>
        <begin position="958"/>
        <end position="984"/>
    </location>
</feature>
<feature type="region of interest" description="Disordered" evidence="1">
    <location>
        <begin position="1097"/>
        <end position="1118"/>
    </location>
</feature>